<proteinExistence type="predicted"/>
<dbReference type="InterPro" id="IPR000938">
    <property type="entry name" value="CAP-Gly_domain"/>
</dbReference>
<comment type="caution">
    <text evidence="3">The sequence shown here is derived from an EMBL/GenBank/DDBJ whole genome shotgun (WGS) entry which is preliminary data.</text>
</comment>
<dbReference type="Gene3D" id="2.30.30.190">
    <property type="entry name" value="CAP Gly-rich-like domain"/>
    <property type="match status" value="1"/>
</dbReference>
<gene>
    <name evidence="3" type="ORF">RFI_26197</name>
</gene>
<dbReference type="EMBL" id="ASPP01022678">
    <property type="protein sequence ID" value="ETO11179.1"/>
    <property type="molecule type" value="Genomic_DNA"/>
</dbReference>
<feature type="compositionally biased region" description="Low complexity" evidence="1">
    <location>
        <begin position="178"/>
        <end position="190"/>
    </location>
</feature>
<dbReference type="OrthoDB" id="2130750at2759"/>
<feature type="compositionally biased region" description="Low complexity" evidence="1">
    <location>
        <begin position="218"/>
        <end position="241"/>
    </location>
</feature>
<feature type="compositionally biased region" description="Basic and acidic residues" evidence="1">
    <location>
        <begin position="160"/>
        <end position="177"/>
    </location>
</feature>
<dbReference type="PROSITE" id="PS50245">
    <property type="entry name" value="CAP_GLY_2"/>
    <property type="match status" value="1"/>
</dbReference>
<feature type="region of interest" description="Disordered" evidence="1">
    <location>
        <begin position="138"/>
        <end position="241"/>
    </location>
</feature>
<reference evidence="3 4" key="1">
    <citation type="journal article" date="2013" name="Curr. Biol.">
        <title>The Genome of the Foraminiferan Reticulomyxa filosa.</title>
        <authorList>
            <person name="Glockner G."/>
            <person name="Hulsmann N."/>
            <person name="Schleicher M."/>
            <person name="Noegel A.A."/>
            <person name="Eichinger L."/>
            <person name="Gallinger C."/>
            <person name="Pawlowski J."/>
            <person name="Sierra R."/>
            <person name="Euteneuer U."/>
            <person name="Pillet L."/>
            <person name="Moustafa A."/>
            <person name="Platzer M."/>
            <person name="Groth M."/>
            <person name="Szafranski K."/>
            <person name="Schliwa M."/>
        </authorList>
    </citation>
    <scope>NUCLEOTIDE SEQUENCE [LARGE SCALE GENOMIC DNA]</scope>
</reference>
<sequence length="318" mass="35853">MWNTEWYDYIKLGLAINRNIHFVFSLLIIIKKEMALTIKDFEVGDYIQLAKENRRGHEKISNTQQKKIEGKMCIGVECDKELMNGNDGSFNGIKYFSCAPNKGIFVVPSRICVVVRKACVETSFFFFLCKRSEHVFDKQKTLKRNSSRGRSDSRSPLPSDRTESTKSAKSTKRDGLHRSTGSTSSQRSVSNAGKTAPTKTQINMTSSKIKKGETNVNSKTKTSTKINGDDNTNTTAKGGTNETTTFAISEDANPKQKIDFIISCLHTTNTPIKARLGVIDKYKHLISEDPQVTLEDIKYAITEFKNYMHIQVRPKNLL</sequence>
<accession>X6MBD7</accession>
<name>X6MBD7_RETFI</name>
<feature type="non-terminal residue" evidence="3">
    <location>
        <position position="318"/>
    </location>
</feature>
<evidence type="ECO:0000259" key="2">
    <source>
        <dbReference type="PROSITE" id="PS50245"/>
    </source>
</evidence>
<feature type="domain" description="CAP-Gly" evidence="2">
    <location>
        <begin position="74"/>
        <end position="107"/>
    </location>
</feature>
<dbReference type="SMART" id="SM01052">
    <property type="entry name" value="CAP_GLY"/>
    <property type="match status" value="1"/>
</dbReference>
<dbReference type="AlphaFoldDB" id="X6MBD7"/>
<dbReference type="Pfam" id="PF01302">
    <property type="entry name" value="CAP_GLY"/>
    <property type="match status" value="1"/>
</dbReference>
<dbReference type="SUPFAM" id="SSF74924">
    <property type="entry name" value="Cap-Gly domain"/>
    <property type="match status" value="1"/>
</dbReference>
<organism evidence="3 4">
    <name type="scientific">Reticulomyxa filosa</name>
    <dbReference type="NCBI Taxonomy" id="46433"/>
    <lineage>
        <taxon>Eukaryota</taxon>
        <taxon>Sar</taxon>
        <taxon>Rhizaria</taxon>
        <taxon>Retaria</taxon>
        <taxon>Foraminifera</taxon>
        <taxon>Monothalamids</taxon>
        <taxon>Reticulomyxidae</taxon>
        <taxon>Reticulomyxa</taxon>
    </lineage>
</organism>
<keyword evidence="4" id="KW-1185">Reference proteome</keyword>
<dbReference type="Proteomes" id="UP000023152">
    <property type="component" value="Unassembled WGS sequence"/>
</dbReference>
<feature type="compositionally biased region" description="Polar residues" evidence="1">
    <location>
        <begin position="191"/>
        <end position="207"/>
    </location>
</feature>
<evidence type="ECO:0000313" key="4">
    <source>
        <dbReference type="Proteomes" id="UP000023152"/>
    </source>
</evidence>
<dbReference type="InterPro" id="IPR036859">
    <property type="entry name" value="CAP-Gly_dom_sf"/>
</dbReference>
<evidence type="ECO:0000256" key="1">
    <source>
        <dbReference type="SAM" id="MobiDB-lite"/>
    </source>
</evidence>
<protein>
    <recommendedName>
        <fullName evidence="2">CAP-Gly domain-containing protein</fullName>
    </recommendedName>
</protein>
<evidence type="ECO:0000313" key="3">
    <source>
        <dbReference type="EMBL" id="ETO11179.1"/>
    </source>
</evidence>